<dbReference type="GO" id="GO:0103068">
    <property type="term" value="F:leukotriene C4 gamma-glutamyl transferase activity"/>
    <property type="evidence" value="ECO:0007669"/>
    <property type="project" value="UniProtKB-EC"/>
</dbReference>
<feature type="binding site" evidence="7">
    <location>
        <position position="461"/>
    </location>
    <ligand>
        <name>L-glutamate</name>
        <dbReference type="ChEBI" id="CHEBI:29985"/>
    </ligand>
</feature>
<evidence type="ECO:0000313" key="9">
    <source>
        <dbReference type="EMBL" id="KJA19946.1"/>
    </source>
</evidence>
<dbReference type="InterPro" id="IPR029055">
    <property type="entry name" value="Ntn_hydrolases_N"/>
</dbReference>
<keyword evidence="8" id="KW-0378">Hydrolase</keyword>
<evidence type="ECO:0000256" key="5">
    <source>
        <dbReference type="ARBA" id="ARBA00047417"/>
    </source>
</evidence>
<keyword evidence="8" id="KW-0012">Acyltransferase</keyword>
<dbReference type="FunFam" id="3.60.20.40:FF:000001">
    <property type="entry name" value="Gamma-glutamyltranspeptidase 1"/>
    <property type="match status" value="1"/>
</dbReference>
<dbReference type="GO" id="GO:0036374">
    <property type="term" value="F:glutathione hydrolase activity"/>
    <property type="evidence" value="ECO:0007669"/>
    <property type="project" value="UniProtKB-UniRule"/>
</dbReference>
<evidence type="ECO:0000256" key="6">
    <source>
        <dbReference type="PIRSR" id="PIRSR600101-1"/>
    </source>
</evidence>
<dbReference type="InterPro" id="IPR043137">
    <property type="entry name" value="GGT_ssub_C"/>
</dbReference>
<dbReference type="PANTHER" id="PTHR11686">
    <property type="entry name" value="GAMMA GLUTAMYL TRANSPEPTIDASE"/>
    <property type="match status" value="1"/>
</dbReference>
<dbReference type="PRINTS" id="PR01210">
    <property type="entry name" value="GGTRANSPTASE"/>
</dbReference>
<dbReference type="SUPFAM" id="SSF56235">
    <property type="entry name" value="N-terminal nucleophile aminohydrolases (Ntn hydrolases)"/>
    <property type="match status" value="1"/>
</dbReference>
<comment type="pathway">
    <text evidence="3 8">Sulfur metabolism; glutathione metabolism.</text>
</comment>
<dbReference type="EC" id="3.4.19.13" evidence="8"/>
<dbReference type="STRING" id="945553.A0A0D2NTM4"/>
<dbReference type="GO" id="GO:0000324">
    <property type="term" value="C:fungal-type vacuole"/>
    <property type="evidence" value="ECO:0007669"/>
    <property type="project" value="TreeGrafter"/>
</dbReference>
<feature type="binding site" evidence="7">
    <location>
        <position position="512"/>
    </location>
    <ligand>
        <name>L-glutamate</name>
        <dbReference type="ChEBI" id="CHEBI:29985"/>
    </ligand>
</feature>
<dbReference type="GO" id="GO:0005886">
    <property type="term" value="C:plasma membrane"/>
    <property type="evidence" value="ECO:0007669"/>
    <property type="project" value="TreeGrafter"/>
</dbReference>
<dbReference type="Gene3D" id="1.10.246.130">
    <property type="match status" value="1"/>
</dbReference>
<evidence type="ECO:0000313" key="10">
    <source>
        <dbReference type="Proteomes" id="UP000054270"/>
    </source>
</evidence>
<evidence type="ECO:0000256" key="3">
    <source>
        <dbReference type="ARBA" id="ARBA00005115"/>
    </source>
</evidence>
<feature type="binding site" evidence="7">
    <location>
        <begin position="437"/>
        <end position="439"/>
    </location>
    <ligand>
        <name>L-glutamate</name>
        <dbReference type="ChEBI" id="CHEBI:29985"/>
    </ligand>
</feature>
<dbReference type="Pfam" id="PF01019">
    <property type="entry name" value="G_glu_transpept"/>
    <property type="match status" value="1"/>
</dbReference>
<dbReference type="UniPathway" id="UPA00204"/>
<keyword evidence="8" id="KW-0808">Transferase</keyword>
<dbReference type="OMA" id="ICGMGPP"/>
<organism evidence="9 10">
    <name type="scientific">Hypholoma sublateritium (strain FD-334 SS-4)</name>
    <dbReference type="NCBI Taxonomy" id="945553"/>
    <lineage>
        <taxon>Eukaryota</taxon>
        <taxon>Fungi</taxon>
        <taxon>Dikarya</taxon>
        <taxon>Basidiomycota</taxon>
        <taxon>Agaricomycotina</taxon>
        <taxon>Agaricomycetes</taxon>
        <taxon>Agaricomycetidae</taxon>
        <taxon>Agaricales</taxon>
        <taxon>Agaricineae</taxon>
        <taxon>Strophariaceae</taxon>
        <taxon>Hypholoma</taxon>
    </lineage>
</organism>
<comment type="catalytic activity">
    <reaction evidence="5 8">
        <text>an N-terminal (5-L-glutamyl)-[peptide] + an alpha-amino acid = 5-L-glutamyl amino acid + an N-terminal L-alpha-aminoacyl-[peptide]</text>
        <dbReference type="Rhea" id="RHEA:23904"/>
        <dbReference type="Rhea" id="RHEA-COMP:9780"/>
        <dbReference type="Rhea" id="RHEA-COMP:9795"/>
        <dbReference type="ChEBI" id="CHEBI:77644"/>
        <dbReference type="ChEBI" id="CHEBI:78597"/>
        <dbReference type="ChEBI" id="CHEBI:78599"/>
        <dbReference type="ChEBI" id="CHEBI:78608"/>
        <dbReference type="EC" id="2.3.2.2"/>
    </reaction>
</comment>
<reference evidence="10" key="1">
    <citation type="submission" date="2014-04" db="EMBL/GenBank/DDBJ databases">
        <title>Evolutionary Origins and Diversification of the Mycorrhizal Mutualists.</title>
        <authorList>
            <consortium name="DOE Joint Genome Institute"/>
            <consortium name="Mycorrhizal Genomics Consortium"/>
            <person name="Kohler A."/>
            <person name="Kuo A."/>
            <person name="Nagy L.G."/>
            <person name="Floudas D."/>
            <person name="Copeland A."/>
            <person name="Barry K.W."/>
            <person name="Cichocki N."/>
            <person name="Veneault-Fourrey C."/>
            <person name="LaButti K."/>
            <person name="Lindquist E.A."/>
            <person name="Lipzen A."/>
            <person name="Lundell T."/>
            <person name="Morin E."/>
            <person name="Murat C."/>
            <person name="Riley R."/>
            <person name="Ohm R."/>
            <person name="Sun H."/>
            <person name="Tunlid A."/>
            <person name="Henrissat B."/>
            <person name="Grigoriev I.V."/>
            <person name="Hibbett D.S."/>
            <person name="Martin F."/>
        </authorList>
    </citation>
    <scope>NUCLEOTIDE SEQUENCE [LARGE SCALE GENOMIC DNA]</scope>
    <source>
        <strain evidence="10">FD-334 SS-4</strain>
    </source>
</reference>
<dbReference type="FunFam" id="1.10.246.130:FF:000001">
    <property type="entry name" value="Gamma-glutamyltransferase 5 isoform 1"/>
    <property type="match status" value="1"/>
</dbReference>
<evidence type="ECO:0000256" key="4">
    <source>
        <dbReference type="ARBA" id="ARBA00009381"/>
    </source>
</evidence>
<gene>
    <name evidence="9" type="ORF">HYPSUDRAFT_43842</name>
</gene>
<dbReference type="Gene3D" id="3.60.20.40">
    <property type="match status" value="1"/>
</dbReference>
<dbReference type="InterPro" id="IPR000101">
    <property type="entry name" value="GGT_peptidase"/>
</dbReference>
<accession>A0A0D2NTM4</accession>
<sequence length="608" mass="66678">MGGAWRKHASSAEHAILPLKGAPLHPQHSSIYSRRVSLYRRLTFAVLVILSFSVYRNSAFPPKQAVLSVARNPAYLIHAQNGAVASENKRCSDIGVEVLKDGGNAVDAVIAATFCTGVVNMFSSGIGGGGFMTIRVPTNNASTESEVYTIDFRETAPALSNTTMYQANPLSAAFGGLAVGVPGEVRGLDEAYRRWGTLPWKRLVEPSISLAAGWEVDKELGRRIPWFSDLMLNNPDWSAIFAPNGRFLKEGEMIHRTNLSRTLSMIAKHGADAFYKGPVADSIVRKVRLTGGILSHEDLENYTVHVERALEGTYRGKKVYTTHAPTSGAVLLHMLNIMEHFDITERDGLSVHRLVEAIKFGFAARTKICDLDYANDTGRILEIPTKQFAHHIIKNLTDDRTHPPQYYNPIFDVKTDHGTSHTSVVDKNGMAVALTSTVNLVFGSQVLDSETGILLNDEMDDFSIPDVPNQFGLYPSPFNFPEPGKRPLSSTVPTIIEHEDGSFYLAIGGSGGSRIFPAVFQVLLNLEWGMDISSAIEFGRLHNQLYPLYLDADDVYPLDILRDLEERGHDVQISDVNRVASVIQAVLKDGPLITAASDSRKNGIAAGY</sequence>
<proteinExistence type="inferred from homology"/>
<evidence type="ECO:0000256" key="7">
    <source>
        <dbReference type="PIRSR" id="PIRSR600101-2"/>
    </source>
</evidence>
<dbReference type="PANTHER" id="PTHR11686:SF9">
    <property type="entry name" value="RE13973P"/>
    <property type="match status" value="1"/>
</dbReference>
<evidence type="ECO:0000256" key="2">
    <source>
        <dbReference type="ARBA" id="ARBA00001089"/>
    </source>
</evidence>
<dbReference type="OrthoDB" id="1081007at2759"/>
<comment type="function">
    <text evidence="8">Cleaves the gamma-glutamyl peptide bond of glutathione and glutathione conjugates.</text>
</comment>
<keyword evidence="10" id="KW-1185">Reference proteome</keyword>
<dbReference type="GO" id="GO:0006751">
    <property type="term" value="P:glutathione catabolic process"/>
    <property type="evidence" value="ECO:0007669"/>
    <property type="project" value="UniProtKB-UniRule"/>
</dbReference>
<protein>
    <recommendedName>
        <fullName evidence="8">Glutathione hydrolase</fullName>
        <ecNumber evidence="8">2.3.2.2</ecNumber>
        <ecNumber evidence="8">3.4.19.13</ecNumber>
    </recommendedName>
    <alternativeName>
        <fullName evidence="8">Gamma-glutamyltransferase</fullName>
    </alternativeName>
    <alternativeName>
        <fullName evidence="8">Gamma-glutamyltranspeptidase</fullName>
    </alternativeName>
</protein>
<comment type="catalytic activity">
    <reaction evidence="1 8">
        <text>an S-substituted glutathione + H2O = an S-substituted L-cysteinylglycine + L-glutamate</text>
        <dbReference type="Rhea" id="RHEA:59468"/>
        <dbReference type="ChEBI" id="CHEBI:15377"/>
        <dbReference type="ChEBI" id="CHEBI:29985"/>
        <dbReference type="ChEBI" id="CHEBI:90779"/>
        <dbReference type="ChEBI" id="CHEBI:143103"/>
        <dbReference type="EC" id="3.4.19.13"/>
    </reaction>
</comment>
<dbReference type="Proteomes" id="UP000054270">
    <property type="component" value="Unassembled WGS sequence"/>
</dbReference>
<feature type="binding site" evidence="7">
    <location>
        <position position="153"/>
    </location>
    <ligand>
        <name>L-glutamate</name>
        <dbReference type="ChEBI" id="CHEBI:29985"/>
    </ligand>
</feature>
<dbReference type="AlphaFoldDB" id="A0A0D2NTM4"/>
<name>A0A0D2NTM4_HYPSF</name>
<comment type="catalytic activity">
    <reaction evidence="2 8">
        <text>glutathione + H2O = L-cysteinylglycine + L-glutamate</text>
        <dbReference type="Rhea" id="RHEA:28807"/>
        <dbReference type="ChEBI" id="CHEBI:15377"/>
        <dbReference type="ChEBI" id="CHEBI:29985"/>
        <dbReference type="ChEBI" id="CHEBI:57925"/>
        <dbReference type="ChEBI" id="CHEBI:61694"/>
        <dbReference type="EC" id="3.4.19.13"/>
    </reaction>
</comment>
<dbReference type="NCBIfam" id="TIGR00066">
    <property type="entry name" value="g_glut_trans"/>
    <property type="match status" value="1"/>
</dbReference>
<dbReference type="EMBL" id="KN817572">
    <property type="protein sequence ID" value="KJA19946.1"/>
    <property type="molecule type" value="Genomic_DNA"/>
</dbReference>
<comment type="similarity">
    <text evidence="4">Belongs to the gamma-glutamyltransferase family.</text>
</comment>
<evidence type="ECO:0000256" key="8">
    <source>
        <dbReference type="RuleBase" id="RU368068"/>
    </source>
</evidence>
<feature type="binding site" evidence="7">
    <location>
        <begin position="489"/>
        <end position="490"/>
    </location>
    <ligand>
        <name>L-glutamate</name>
        <dbReference type="ChEBI" id="CHEBI:29985"/>
    </ligand>
</feature>
<dbReference type="EC" id="2.3.2.2" evidence="8"/>
<dbReference type="InterPro" id="IPR043138">
    <property type="entry name" value="GGT_lsub"/>
</dbReference>
<evidence type="ECO:0000256" key="1">
    <source>
        <dbReference type="ARBA" id="ARBA00001049"/>
    </source>
</evidence>
<feature type="active site" description="Nucleophile" evidence="6">
    <location>
        <position position="419"/>
    </location>
</feature>